<evidence type="ECO:0000313" key="3">
    <source>
        <dbReference type="Proteomes" id="UP000032214"/>
    </source>
</evidence>
<keyword evidence="1" id="KW-0812">Transmembrane</keyword>
<feature type="transmembrane region" description="Helical" evidence="1">
    <location>
        <begin position="122"/>
        <end position="140"/>
    </location>
</feature>
<dbReference type="Proteomes" id="UP000032214">
    <property type="component" value="Unassembled WGS sequence"/>
</dbReference>
<organism evidence="2 3">
    <name type="scientific">candidate division TM6 bacterium JCVI TM6SC1</name>
    <dbReference type="NCBI Taxonomy" id="1306947"/>
    <lineage>
        <taxon>Bacteria</taxon>
        <taxon>Candidatus Babelota</taxon>
        <taxon>Vermiphilus</taxon>
    </lineage>
</organism>
<dbReference type="eggNOG" id="ENOG502ZIUS">
    <property type="taxonomic scope" value="Bacteria"/>
</dbReference>
<name>A0A0D2K3L3_9BACT</name>
<evidence type="ECO:0000256" key="1">
    <source>
        <dbReference type="SAM" id="Phobius"/>
    </source>
</evidence>
<gene>
    <name evidence="2" type="ORF">J120_04785</name>
</gene>
<feature type="transmembrane region" description="Helical" evidence="1">
    <location>
        <begin position="147"/>
        <end position="166"/>
    </location>
</feature>
<sequence>MFINKVRQLLALDTLYLNYYTTRITRWLMQYIELQLFITLLSLPILAQWGITWSGLSFIGNLIFGPLLTLFLALCTTMFFAHILDIPYEWIAHGADNTLKLWQWCGNIFPISHYVGWANPPAWLLLGAPLTAGIIMHLHVLRYRRVLRVALLCTITIFIVLYGSVYRPAVGTIVPITVQPGKQLQIIVHDHGCSLIDTNKSFCQKTVTASWLRYTLLSEIVRSTGAVKLKNIIVIDPTPKSYQQIATLASFIDIECIWIIKSDYQSDFIKLKFEELVTIARQHNIQLECIEKSGTIFLDPYSHISIQQRYHKISDPHLQKHATKLYIRENIITF</sequence>
<keyword evidence="1" id="KW-1133">Transmembrane helix</keyword>
<reference evidence="2 3" key="1">
    <citation type="journal article" date="2013" name="Proc. Natl. Acad. Sci. U.S.A.">
        <title>Candidate phylum TM6 genome recovered from a hospital sink biofilm provides genomic insights into this uncultivated phylum.</title>
        <authorList>
            <person name="McLean J.S."/>
            <person name="Lombardo M.J."/>
            <person name="Badger J.H."/>
            <person name="Edlund A."/>
            <person name="Novotny M."/>
            <person name="Yee-Greenbaum J."/>
            <person name="Vyahhi N."/>
            <person name="Hall A.P."/>
            <person name="Yang Y."/>
            <person name="Dupont C.L."/>
            <person name="Ziegler M.G."/>
            <person name="Chitsaz H."/>
            <person name="Allen A.E."/>
            <person name="Yooseph S."/>
            <person name="Tesler G."/>
            <person name="Pevzner P.A."/>
            <person name="Friedman R.M."/>
            <person name="Nealson K.H."/>
            <person name="Venter J.C."/>
            <person name="Lasken R.S."/>
        </authorList>
    </citation>
    <scope>NUCLEOTIDE SEQUENCE [LARGE SCALE GENOMIC DNA]</scope>
    <source>
        <strain evidence="2 3">TM6SC1</strain>
    </source>
</reference>
<protein>
    <submittedName>
        <fullName evidence="2">Uncharacterized protein</fullName>
    </submittedName>
</protein>
<accession>A0A0D2K3L3</accession>
<feature type="transmembrane region" description="Helical" evidence="1">
    <location>
        <begin position="58"/>
        <end position="84"/>
    </location>
</feature>
<keyword evidence="3" id="KW-1185">Reference proteome</keyword>
<dbReference type="AlphaFoldDB" id="A0A0D2K3L3"/>
<evidence type="ECO:0000313" key="2">
    <source>
        <dbReference type="EMBL" id="KIX84892.1"/>
    </source>
</evidence>
<dbReference type="EMBL" id="ARQD01000005">
    <property type="protein sequence ID" value="KIX84892.1"/>
    <property type="molecule type" value="Genomic_DNA"/>
</dbReference>
<comment type="caution">
    <text evidence="2">The sequence shown here is derived from an EMBL/GenBank/DDBJ whole genome shotgun (WGS) entry which is preliminary data.</text>
</comment>
<proteinExistence type="predicted"/>
<feature type="transmembrane region" description="Helical" evidence="1">
    <location>
        <begin position="27"/>
        <end position="46"/>
    </location>
</feature>
<keyword evidence="1" id="KW-0472">Membrane</keyword>